<dbReference type="GO" id="GO:0046394">
    <property type="term" value="P:carboxylic acid biosynthetic process"/>
    <property type="evidence" value="ECO:0007669"/>
    <property type="project" value="UniProtKB-ARBA"/>
</dbReference>
<dbReference type="Pfam" id="PF01063">
    <property type="entry name" value="Aminotran_4"/>
    <property type="match status" value="1"/>
</dbReference>
<accession>A0A238XQW9</accession>
<keyword evidence="5" id="KW-1185">Reference proteome</keyword>
<dbReference type="PANTHER" id="PTHR42743:SF10">
    <property type="entry name" value="D-ALANINE AMINOTRANSFERASE"/>
    <property type="match status" value="1"/>
</dbReference>
<dbReference type="FunFam" id="3.20.10.10:FF:000002">
    <property type="entry name" value="D-alanine aminotransferase"/>
    <property type="match status" value="1"/>
</dbReference>
<dbReference type="SUPFAM" id="SSF56752">
    <property type="entry name" value="D-aminoacid aminotransferase-like PLP-dependent enzymes"/>
    <property type="match status" value="1"/>
</dbReference>
<dbReference type="CDD" id="cd01558">
    <property type="entry name" value="D-AAT_like"/>
    <property type="match status" value="1"/>
</dbReference>
<comment type="similarity">
    <text evidence="2">Belongs to the class-IV pyridoxal-phosphate-dependent aminotransferase family.</text>
</comment>
<evidence type="ECO:0000256" key="1">
    <source>
        <dbReference type="ARBA" id="ARBA00001933"/>
    </source>
</evidence>
<reference evidence="5" key="1">
    <citation type="submission" date="2017-06" db="EMBL/GenBank/DDBJ databases">
        <authorList>
            <person name="Varghese N."/>
            <person name="Submissions S."/>
        </authorList>
    </citation>
    <scope>NUCLEOTIDE SEQUENCE [LARGE SCALE GENOMIC DNA]</scope>
    <source>
        <strain evidence="5">Ca-68</strain>
    </source>
</reference>
<dbReference type="Proteomes" id="UP000198305">
    <property type="component" value="Unassembled WGS sequence"/>
</dbReference>
<dbReference type="InterPro" id="IPR036038">
    <property type="entry name" value="Aminotransferase-like"/>
</dbReference>
<organism evidence="4 5">
    <name type="scientific">Methylobacillus rhizosphaerae</name>
    <dbReference type="NCBI Taxonomy" id="551994"/>
    <lineage>
        <taxon>Bacteria</taxon>
        <taxon>Pseudomonadati</taxon>
        <taxon>Pseudomonadota</taxon>
        <taxon>Betaproteobacteria</taxon>
        <taxon>Nitrosomonadales</taxon>
        <taxon>Methylophilaceae</taxon>
        <taxon>Methylobacillus</taxon>
    </lineage>
</organism>
<keyword evidence="3" id="KW-0663">Pyridoxal phosphate</keyword>
<protein>
    <submittedName>
        <fullName evidence="4">D-alanine transaminase</fullName>
    </submittedName>
</protein>
<evidence type="ECO:0000313" key="5">
    <source>
        <dbReference type="Proteomes" id="UP000198305"/>
    </source>
</evidence>
<dbReference type="Gene3D" id="3.20.10.10">
    <property type="entry name" value="D-amino Acid Aminotransferase, subunit A, domain 2"/>
    <property type="match status" value="1"/>
</dbReference>
<evidence type="ECO:0000256" key="2">
    <source>
        <dbReference type="ARBA" id="ARBA00009320"/>
    </source>
</evidence>
<dbReference type="InterPro" id="IPR001544">
    <property type="entry name" value="Aminotrans_IV"/>
</dbReference>
<dbReference type="InterPro" id="IPR043131">
    <property type="entry name" value="BCAT-like_N"/>
</dbReference>
<dbReference type="GO" id="GO:0008652">
    <property type="term" value="P:amino acid biosynthetic process"/>
    <property type="evidence" value="ECO:0007669"/>
    <property type="project" value="UniProtKB-ARBA"/>
</dbReference>
<gene>
    <name evidence="4" type="ORF">SAMN05192560_0126</name>
</gene>
<dbReference type="EMBL" id="FZOA01000001">
    <property type="protein sequence ID" value="SNR61375.1"/>
    <property type="molecule type" value="Genomic_DNA"/>
</dbReference>
<comment type="cofactor">
    <cofactor evidence="1">
        <name>pyridoxal 5'-phosphate</name>
        <dbReference type="ChEBI" id="CHEBI:597326"/>
    </cofactor>
</comment>
<evidence type="ECO:0000256" key="3">
    <source>
        <dbReference type="ARBA" id="ARBA00022898"/>
    </source>
</evidence>
<dbReference type="InterPro" id="IPR043132">
    <property type="entry name" value="BCAT-like_C"/>
</dbReference>
<dbReference type="AlphaFoldDB" id="A0A238XQW9"/>
<name>A0A238XQW9_9PROT</name>
<dbReference type="PANTHER" id="PTHR42743">
    <property type="entry name" value="AMINO-ACID AMINOTRANSFERASE"/>
    <property type="match status" value="1"/>
</dbReference>
<evidence type="ECO:0000313" key="4">
    <source>
        <dbReference type="EMBL" id="SNR61375.1"/>
    </source>
</evidence>
<dbReference type="InterPro" id="IPR050571">
    <property type="entry name" value="Class-IV_PLP-Dep_Aminotrnsfr"/>
</dbReference>
<dbReference type="RefSeq" id="WP_089374291.1">
    <property type="nucleotide sequence ID" value="NZ_FZOA01000001.1"/>
</dbReference>
<dbReference type="Gene3D" id="3.30.470.10">
    <property type="match status" value="1"/>
</dbReference>
<dbReference type="GO" id="GO:0003824">
    <property type="term" value="F:catalytic activity"/>
    <property type="evidence" value="ECO:0007669"/>
    <property type="project" value="InterPro"/>
</dbReference>
<dbReference type="OrthoDB" id="9805628at2"/>
<proteinExistence type="inferred from homology"/>
<sequence>MDDTVYLNGSFMPSAQATIPVLDRGFIFGDGIYEVIPVYSSQPFRLQEHLSRLVHSLDAVRIRNPLDFSGWQAMITRLIQENRAWKDQSVYLQVTRGVAPRDQAFPVPDVEPTVFAMSMPLSTPSAELVASGVSAITALDIRWQRCNIKAISLLANVLLRQEAVDHGVAETLMLRDGWLTEGSSSNVFIVHEGTLLAPPKDQHMLPGITYDVILELAEYHAIPLRIGAVSEAQLRHADEIWLTSSTKEILAVVSLDGKAVHDGRPGPVFRRMYALYQDFKNQVMRPR</sequence>
<dbReference type="GO" id="GO:0005829">
    <property type="term" value="C:cytosol"/>
    <property type="evidence" value="ECO:0007669"/>
    <property type="project" value="TreeGrafter"/>
</dbReference>